<dbReference type="EMBL" id="JABXBU010002072">
    <property type="protein sequence ID" value="KAF8777959.1"/>
    <property type="molecule type" value="Genomic_DNA"/>
</dbReference>
<reference evidence="7" key="1">
    <citation type="journal article" date="2020" name="bioRxiv">
        <title>Chromosome-level reference genome of the European wasp spider Argiope bruennichi: a resource for studies on range expansion and evolutionary adaptation.</title>
        <authorList>
            <person name="Sheffer M.M."/>
            <person name="Hoppe A."/>
            <person name="Krehenwinkel H."/>
            <person name="Uhl G."/>
            <person name="Kuss A.W."/>
            <person name="Jensen L."/>
            <person name="Jensen C."/>
            <person name="Gillespie R.G."/>
            <person name="Hoff K.J."/>
            <person name="Prost S."/>
        </authorList>
    </citation>
    <scope>NUCLEOTIDE SEQUENCE</scope>
</reference>
<dbReference type="InterPro" id="IPR042185">
    <property type="entry name" value="Serpin_sf_2"/>
</dbReference>
<evidence type="ECO:0000313" key="8">
    <source>
        <dbReference type="Proteomes" id="UP000807504"/>
    </source>
</evidence>
<evidence type="ECO:0000259" key="6">
    <source>
        <dbReference type="SMART" id="SM00093"/>
    </source>
</evidence>
<dbReference type="PANTHER" id="PTHR11461">
    <property type="entry name" value="SERINE PROTEASE INHIBITOR, SERPIN"/>
    <property type="match status" value="1"/>
</dbReference>
<comment type="caution">
    <text evidence="7">The sequence shown here is derived from an EMBL/GenBank/DDBJ whole genome shotgun (WGS) entry which is preliminary data.</text>
</comment>
<organism evidence="7 8">
    <name type="scientific">Argiope bruennichi</name>
    <name type="common">Wasp spider</name>
    <name type="synonym">Aranea bruennichi</name>
    <dbReference type="NCBI Taxonomy" id="94029"/>
    <lineage>
        <taxon>Eukaryota</taxon>
        <taxon>Metazoa</taxon>
        <taxon>Ecdysozoa</taxon>
        <taxon>Arthropoda</taxon>
        <taxon>Chelicerata</taxon>
        <taxon>Arachnida</taxon>
        <taxon>Araneae</taxon>
        <taxon>Araneomorphae</taxon>
        <taxon>Entelegynae</taxon>
        <taxon>Araneoidea</taxon>
        <taxon>Araneidae</taxon>
        <taxon>Argiope</taxon>
    </lineage>
</organism>
<dbReference type="Proteomes" id="UP000807504">
    <property type="component" value="Unassembled WGS sequence"/>
</dbReference>
<evidence type="ECO:0000256" key="3">
    <source>
        <dbReference type="ARBA" id="ARBA00022900"/>
    </source>
</evidence>
<evidence type="ECO:0000256" key="4">
    <source>
        <dbReference type="RuleBase" id="RU000411"/>
    </source>
</evidence>
<dbReference type="SMART" id="SM00093">
    <property type="entry name" value="SERPIN"/>
    <property type="match status" value="1"/>
</dbReference>
<keyword evidence="3" id="KW-0722">Serine protease inhibitor</keyword>
<evidence type="ECO:0000256" key="1">
    <source>
        <dbReference type="ARBA" id="ARBA00009500"/>
    </source>
</evidence>
<dbReference type="GO" id="GO:0005615">
    <property type="term" value="C:extracellular space"/>
    <property type="evidence" value="ECO:0007669"/>
    <property type="project" value="InterPro"/>
</dbReference>
<dbReference type="InterPro" id="IPR000215">
    <property type="entry name" value="Serpin_fam"/>
</dbReference>
<sequence>MGIGNLLFFIPLLAVASSQSLNDPWLRDPLLVGLWKLTRAINGFGFNLFEDLVIAEEGNVLICPYSLATALGILHFGSEGDTEKELSYVLGYEAVNLTKDEAAQTFYLLSTKHLKSSNPKLYFFDAPSTIVVNRKNGVLPTFQRTVEVLFQAPVTVSDFVESGEELIRSLNEWVAARTKNKIHHIIYSLDPFSDMIILNAAFFKGSWMHKFSPQATQPGVFYNYGELSKPRSVQMMRMTEVLSYHKDQHHSVLELPFKGRNVSMIIFLPDSFHGIEELQYQFSPEFFEQQVLQMIRSEVEVILPKFKVRFGEDLTAICKDWEQRHCSTQKEWTWLT</sequence>
<comment type="similarity">
    <text evidence="1 4">Belongs to the serpin family.</text>
</comment>
<dbReference type="Gene3D" id="2.30.39.10">
    <property type="entry name" value="Alpha-1-antitrypsin, domain 1"/>
    <property type="match status" value="1"/>
</dbReference>
<accession>A0A8T0EV96</accession>
<name>A0A8T0EV96_ARGBR</name>
<dbReference type="GO" id="GO:0004867">
    <property type="term" value="F:serine-type endopeptidase inhibitor activity"/>
    <property type="evidence" value="ECO:0007669"/>
    <property type="project" value="UniProtKB-KW"/>
</dbReference>
<keyword evidence="8" id="KW-1185">Reference proteome</keyword>
<evidence type="ECO:0000313" key="7">
    <source>
        <dbReference type="EMBL" id="KAF8777959.1"/>
    </source>
</evidence>
<feature type="chain" id="PRO_5035753229" evidence="5">
    <location>
        <begin position="19"/>
        <end position="336"/>
    </location>
</feature>
<keyword evidence="5" id="KW-0732">Signal</keyword>
<dbReference type="Gene3D" id="3.30.497.10">
    <property type="entry name" value="Antithrombin, subunit I, domain 2"/>
    <property type="match status" value="1"/>
</dbReference>
<dbReference type="AlphaFoldDB" id="A0A8T0EV96"/>
<dbReference type="Pfam" id="PF00079">
    <property type="entry name" value="Serpin"/>
    <property type="match status" value="1"/>
</dbReference>
<dbReference type="InterPro" id="IPR042178">
    <property type="entry name" value="Serpin_sf_1"/>
</dbReference>
<protein>
    <submittedName>
        <fullName evidence="7">Serpin B4 like protein</fullName>
    </submittedName>
</protein>
<evidence type="ECO:0000256" key="5">
    <source>
        <dbReference type="SAM" id="SignalP"/>
    </source>
</evidence>
<reference evidence="7" key="2">
    <citation type="submission" date="2020-06" db="EMBL/GenBank/DDBJ databases">
        <authorList>
            <person name="Sheffer M."/>
        </authorList>
    </citation>
    <scope>NUCLEOTIDE SEQUENCE</scope>
</reference>
<proteinExistence type="inferred from homology"/>
<feature type="domain" description="Serpin" evidence="6">
    <location>
        <begin position="46"/>
        <end position="328"/>
    </location>
</feature>
<dbReference type="PANTHER" id="PTHR11461:SF211">
    <property type="entry name" value="GH10112P-RELATED"/>
    <property type="match status" value="1"/>
</dbReference>
<feature type="signal peptide" evidence="5">
    <location>
        <begin position="1"/>
        <end position="18"/>
    </location>
</feature>
<dbReference type="InterPro" id="IPR023796">
    <property type="entry name" value="Serpin_dom"/>
</dbReference>
<evidence type="ECO:0000256" key="2">
    <source>
        <dbReference type="ARBA" id="ARBA00022690"/>
    </source>
</evidence>
<dbReference type="InterPro" id="IPR036186">
    <property type="entry name" value="Serpin_sf"/>
</dbReference>
<dbReference type="SUPFAM" id="SSF56574">
    <property type="entry name" value="Serpins"/>
    <property type="match status" value="1"/>
</dbReference>
<keyword evidence="2" id="KW-0646">Protease inhibitor</keyword>
<gene>
    <name evidence="7" type="ORF">HNY73_014737</name>
</gene>